<dbReference type="NCBIfam" id="TIGR04057">
    <property type="entry name" value="SusC_RagA_signa"/>
    <property type="match status" value="1"/>
</dbReference>
<keyword evidence="6 8" id="KW-0472">Membrane</keyword>
<dbReference type="EMBL" id="RJJR01000002">
    <property type="protein sequence ID" value="RNI39121.1"/>
    <property type="molecule type" value="Genomic_DNA"/>
</dbReference>
<dbReference type="GO" id="GO:0044718">
    <property type="term" value="P:siderophore transmembrane transport"/>
    <property type="evidence" value="ECO:0007669"/>
    <property type="project" value="TreeGrafter"/>
</dbReference>
<keyword evidence="5 9" id="KW-0732">Signal</keyword>
<evidence type="ECO:0000256" key="1">
    <source>
        <dbReference type="ARBA" id="ARBA00004571"/>
    </source>
</evidence>
<dbReference type="InterPro" id="IPR037066">
    <property type="entry name" value="Plug_dom_sf"/>
</dbReference>
<dbReference type="GO" id="GO:0009279">
    <property type="term" value="C:cell outer membrane"/>
    <property type="evidence" value="ECO:0007669"/>
    <property type="project" value="UniProtKB-SubCell"/>
</dbReference>
<evidence type="ECO:0000313" key="12">
    <source>
        <dbReference type="Proteomes" id="UP000267223"/>
    </source>
</evidence>
<evidence type="ECO:0000256" key="4">
    <source>
        <dbReference type="ARBA" id="ARBA00022692"/>
    </source>
</evidence>
<dbReference type="InterPro" id="IPR023996">
    <property type="entry name" value="TonB-dep_OMP_SusC/RagA"/>
</dbReference>
<keyword evidence="7 8" id="KW-0998">Cell outer membrane</keyword>
<dbReference type="PANTHER" id="PTHR30069:SF29">
    <property type="entry name" value="HEMOGLOBIN AND HEMOGLOBIN-HAPTOGLOBIN-BINDING PROTEIN 1-RELATED"/>
    <property type="match status" value="1"/>
</dbReference>
<dbReference type="PANTHER" id="PTHR30069">
    <property type="entry name" value="TONB-DEPENDENT OUTER MEMBRANE RECEPTOR"/>
    <property type="match status" value="1"/>
</dbReference>
<dbReference type="InterPro" id="IPR008969">
    <property type="entry name" value="CarboxyPept-like_regulatory"/>
</dbReference>
<keyword evidence="2 8" id="KW-0813">Transport</keyword>
<dbReference type="Gene3D" id="2.40.170.20">
    <property type="entry name" value="TonB-dependent receptor, beta-barrel domain"/>
    <property type="match status" value="1"/>
</dbReference>
<dbReference type="PROSITE" id="PS00018">
    <property type="entry name" value="EF_HAND_1"/>
    <property type="match status" value="1"/>
</dbReference>
<keyword evidence="12" id="KW-1185">Reference proteome</keyword>
<dbReference type="NCBIfam" id="TIGR04056">
    <property type="entry name" value="OMP_RagA_SusC"/>
    <property type="match status" value="1"/>
</dbReference>
<dbReference type="RefSeq" id="WP_123119686.1">
    <property type="nucleotide sequence ID" value="NZ_RJJR01000002.1"/>
</dbReference>
<evidence type="ECO:0000256" key="3">
    <source>
        <dbReference type="ARBA" id="ARBA00022452"/>
    </source>
</evidence>
<dbReference type="GO" id="GO:0015344">
    <property type="term" value="F:siderophore uptake transmembrane transporter activity"/>
    <property type="evidence" value="ECO:0007669"/>
    <property type="project" value="TreeGrafter"/>
</dbReference>
<dbReference type="InterPro" id="IPR012910">
    <property type="entry name" value="Plug_dom"/>
</dbReference>
<dbReference type="SUPFAM" id="SSF49464">
    <property type="entry name" value="Carboxypeptidase regulatory domain-like"/>
    <property type="match status" value="1"/>
</dbReference>
<feature type="chain" id="PRO_5018271638" evidence="9">
    <location>
        <begin position="31"/>
        <end position="1040"/>
    </location>
</feature>
<gene>
    <name evidence="11" type="ORF">EFY79_05625</name>
</gene>
<reference evidence="11 12" key="1">
    <citation type="submission" date="2018-11" db="EMBL/GenBank/DDBJ databases">
        <title>Draft genome sequence of Ferruginibacter sp. BO-59.</title>
        <authorList>
            <person name="Im W.T."/>
        </authorList>
    </citation>
    <scope>NUCLEOTIDE SEQUENCE [LARGE SCALE GENOMIC DNA]</scope>
    <source>
        <strain evidence="11 12">BO-59</strain>
    </source>
</reference>
<feature type="domain" description="TonB-dependent receptor plug" evidence="10">
    <location>
        <begin position="125"/>
        <end position="230"/>
    </location>
</feature>
<evidence type="ECO:0000256" key="7">
    <source>
        <dbReference type="ARBA" id="ARBA00023237"/>
    </source>
</evidence>
<evidence type="ECO:0000256" key="6">
    <source>
        <dbReference type="ARBA" id="ARBA00023136"/>
    </source>
</evidence>
<dbReference type="InterPro" id="IPR039426">
    <property type="entry name" value="TonB-dep_rcpt-like"/>
</dbReference>
<keyword evidence="3 8" id="KW-1134">Transmembrane beta strand</keyword>
<proteinExistence type="inferred from homology"/>
<evidence type="ECO:0000259" key="10">
    <source>
        <dbReference type="Pfam" id="PF07715"/>
    </source>
</evidence>
<dbReference type="InterPro" id="IPR018247">
    <property type="entry name" value="EF_Hand_1_Ca_BS"/>
</dbReference>
<evidence type="ECO:0000256" key="8">
    <source>
        <dbReference type="PROSITE-ProRule" id="PRU01360"/>
    </source>
</evidence>
<evidence type="ECO:0000256" key="9">
    <source>
        <dbReference type="SAM" id="SignalP"/>
    </source>
</evidence>
<organism evidence="11 12">
    <name type="scientific">Hanamia caeni</name>
    <dbReference type="NCBI Taxonomy" id="2294116"/>
    <lineage>
        <taxon>Bacteria</taxon>
        <taxon>Pseudomonadati</taxon>
        <taxon>Bacteroidota</taxon>
        <taxon>Chitinophagia</taxon>
        <taxon>Chitinophagales</taxon>
        <taxon>Chitinophagaceae</taxon>
        <taxon>Hanamia</taxon>
    </lineage>
</organism>
<dbReference type="SUPFAM" id="SSF56935">
    <property type="entry name" value="Porins"/>
    <property type="match status" value="1"/>
</dbReference>
<dbReference type="AlphaFoldDB" id="A0A3M9NMV1"/>
<evidence type="ECO:0000313" key="11">
    <source>
        <dbReference type="EMBL" id="RNI39121.1"/>
    </source>
</evidence>
<comment type="caution">
    <text evidence="11">The sequence shown here is derived from an EMBL/GenBank/DDBJ whole genome shotgun (WGS) entry which is preliminary data.</text>
</comment>
<evidence type="ECO:0000256" key="2">
    <source>
        <dbReference type="ARBA" id="ARBA00022448"/>
    </source>
</evidence>
<evidence type="ECO:0000256" key="5">
    <source>
        <dbReference type="ARBA" id="ARBA00022729"/>
    </source>
</evidence>
<dbReference type="FunFam" id="2.170.130.10:FF:000003">
    <property type="entry name" value="SusC/RagA family TonB-linked outer membrane protein"/>
    <property type="match status" value="1"/>
</dbReference>
<accession>A0A3M9NMV1</accession>
<dbReference type="PROSITE" id="PS52016">
    <property type="entry name" value="TONB_DEPENDENT_REC_3"/>
    <property type="match status" value="1"/>
</dbReference>
<dbReference type="Gene3D" id="2.60.40.1120">
    <property type="entry name" value="Carboxypeptidase-like, regulatory domain"/>
    <property type="match status" value="1"/>
</dbReference>
<feature type="signal peptide" evidence="9">
    <location>
        <begin position="1"/>
        <end position="30"/>
    </location>
</feature>
<dbReference type="Pfam" id="PF13715">
    <property type="entry name" value="CarbopepD_reg_2"/>
    <property type="match status" value="1"/>
</dbReference>
<name>A0A3M9NMV1_9BACT</name>
<sequence>MPKKISLHSPRLKRVLLFVFFCGFGSFCFAQGTETVTGTVLSSVDGTPLTGASITIKGKTGGTTTDASGKFSIKAAKGAVLTISNVGYLDQDAVVTSEGVLNIALQPSVNSLEQVVVVGYGTQKKATLTGSVAEVSGNEIRKSPAPNVSNSLVGRLPGLVVVSRTGEPGNDASLLRIRGVNTLGDNSPLIIVDGIQNRGLDRIDPASIESITVLKDASAAIYGSEAANGVILVTTKRGKLGIPQIQISLNQGWNQPTVLPKMADAASYAQMINEIKLYQGQPPKYTDEDIQKYKDGSDPWGHPNTDWFKAVIKPWSIQQYANISLRGGTDKVKYFVSGGTNFEDGIFYHSANYYSQVDFRSNMDASISKNIHLSVDFSGGQHNAHYPGTGIGGDALNTWWALNRQYPYLPAYWPNGLPGPDVEYGQNPVLTTTNATGYLLDKTYLLQSNLKLDITIPWIDGLSLSGTASYDKSILNHKQFEKPWYVYTWDGTSYDADNVPLLVKGQRGVSDARLWQGMTDGNSTTLRGLINYQHSINTQHNIKVLLGVERISGASMNFNAFRRYFTSTAIDQMFAGGNLLKDNGGSADPYLNNARLSYFGRLNYDYEGKYLAEFVFREDGSYVFPSGSQFGFFPGISLGWRVSEENFWKQSIHFINDLKIRGSWGQTGNDRIAPYQFADNFAYNGNYTFNQNVVVNTTSQVRVPNPNITWEVANQSNIGFDAQLLQNKLSVSADYFYNVRSNILWWKNASIPATAGLSLPQQNFAKVANEGFEFQLGYQNKIGELTYSLSINGSYAKNKILNWDETPGIPDYQKTTGHPMNSHLYYQAIGIFRDQAAVDKYPHWAGAQPGDIIFKDVNGDGKIDGLDLVRDYKTDIPTFTGGLSLNLEYKNIDLSLLVQGATGAERAYTEFSGEAGNFRMDNVIGRWTPENIDAKKPRAWNRTSQYWMADGWPNNTYWVRNSDYMRLKNLEIGYSLPQTFLKRFGLEAFRVYASGLNLLTLTGLKDFDPESPNTAPGSIWVNSQVYPLNKTLSFGLTVTF</sequence>
<protein>
    <submittedName>
        <fullName evidence="11">TonB-dependent receptor</fullName>
    </submittedName>
</protein>
<comment type="subcellular location">
    <subcellularLocation>
        <location evidence="1 8">Cell outer membrane</location>
        <topology evidence="1 8">Multi-pass membrane protein</topology>
    </subcellularLocation>
</comment>
<dbReference type="InterPro" id="IPR036942">
    <property type="entry name" value="Beta-barrel_TonB_sf"/>
</dbReference>
<dbReference type="Pfam" id="PF07715">
    <property type="entry name" value="Plug"/>
    <property type="match status" value="1"/>
</dbReference>
<dbReference type="Proteomes" id="UP000267223">
    <property type="component" value="Unassembled WGS sequence"/>
</dbReference>
<dbReference type="Gene3D" id="2.170.130.10">
    <property type="entry name" value="TonB-dependent receptor, plug domain"/>
    <property type="match status" value="1"/>
</dbReference>
<keyword evidence="11" id="KW-0675">Receptor</keyword>
<comment type="similarity">
    <text evidence="8">Belongs to the TonB-dependent receptor family.</text>
</comment>
<dbReference type="OrthoDB" id="601301at2"/>
<keyword evidence="4 8" id="KW-0812">Transmembrane</keyword>
<dbReference type="InterPro" id="IPR023997">
    <property type="entry name" value="TonB-dep_OMP_SusC/RagA_CS"/>
</dbReference>